<comment type="caution">
    <text evidence="14">The sequence shown here is derived from an EMBL/GenBank/DDBJ whole genome shotgun (WGS) entry which is preliminary data.</text>
</comment>
<gene>
    <name evidence="14" type="ORF">RDWZM_001133</name>
</gene>
<dbReference type="GO" id="GO:0003723">
    <property type="term" value="F:RNA binding"/>
    <property type="evidence" value="ECO:0007669"/>
    <property type="project" value="UniProtKB-UniRule"/>
</dbReference>
<keyword evidence="6" id="KW-0678">Repressor</keyword>
<sequence>MPLHIPSQLTEEEQTLIRKYQKLKRKKKLLNQLKTPKPEPPIIQPIKRTPENGTDATEVAKKLLKSGKIQAIKAPDNRERQESGFKRSKAHERKRCTGTDKPGGYLPFHNNHSLDEDPGFNDLNDGEKKKPLYESFVITRDAHTVAREETFREKKRDGKANYVNRDNPQQGNTIYIHGENLTEDMLRLAFSTFGTVLNITAEPSKNCGFVTYDSIDTANMAINDMNGKTMNGIRLKVSLARRQPVYNPEKSKQNTTEYNNQHVSTSEAWSAIASNFTDEVETKKHRAVVSYDDDGIYDTI</sequence>
<feature type="domain" description="RRM" evidence="13">
    <location>
        <begin position="172"/>
        <end position="242"/>
    </location>
</feature>
<dbReference type="InterPro" id="IPR000504">
    <property type="entry name" value="RRM_dom"/>
</dbReference>
<dbReference type="SUPFAM" id="SSF54928">
    <property type="entry name" value="RNA-binding domain, RBD"/>
    <property type="match status" value="1"/>
</dbReference>
<dbReference type="Pfam" id="PF00076">
    <property type="entry name" value="RRM_1"/>
    <property type="match status" value="1"/>
</dbReference>
<keyword evidence="9" id="KW-0804">Transcription</keyword>
<evidence type="ECO:0000256" key="9">
    <source>
        <dbReference type="ARBA" id="ARBA00023163"/>
    </source>
</evidence>
<dbReference type="AlphaFoldDB" id="A0A9Q0MA45"/>
<organism evidence="14 15">
    <name type="scientific">Blomia tropicalis</name>
    <name type="common">Mite</name>
    <dbReference type="NCBI Taxonomy" id="40697"/>
    <lineage>
        <taxon>Eukaryota</taxon>
        <taxon>Metazoa</taxon>
        <taxon>Ecdysozoa</taxon>
        <taxon>Arthropoda</taxon>
        <taxon>Chelicerata</taxon>
        <taxon>Arachnida</taxon>
        <taxon>Acari</taxon>
        <taxon>Acariformes</taxon>
        <taxon>Sarcoptiformes</taxon>
        <taxon>Astigmata</taxon>
        <taxon>Glycyphagoidea</taxon>
        <taxon>Echimyopodidae</taxon>
        <taxon>Blomia</taxon>
    </lineage>
</organism>
<evidence type="ECO:0000256" key="4">
    <source>
        <dbReference type="ARBA" id="ARBA00014464"/>
    </source>
</evidence>
<evidence type="ECO:0000256" key="8">
    <source>
        <dbReference type="ARBA" id="ARBA00023015"/>
    </source>
</evidence>
<dbReference type="OMA" id="KRCTGTD"/>
<dbReference type="InterPro" id="IPR035979">
    <property type="entry name" value="RBD_domain_sf"/>
</dbReference>
<dbReference type="PANTHER" id="PTHR17250">
    <property type="entry name" value="NEGATIVE ELONGATION FACTOR E"/>
    <property type="match status" value="1"/>
</dbReference>
<dbReference type="GO" id="GO:0032021">
    <property type="term" value="C:NELF complex"/>
    <property type="evidence" value="ECO:0007669"/>
    <property type="project" value="InterPro"/>
</dbReference>
<feature type="region of interest" description="Disordered" evidence="12">
    <location>
        <begin position="73"/>
        <end position="126"/>
    </location>
</feature>
<dbReference type="Gene3D" id="3.30.70.330">
    <property type="match status" value="1"/>
</dbReference>
<keyword evidence="15" id="KW-1185">Reference proteome</keyword>
<evidence type="ECO:0000256" key="1">
    <source>
        <dbReference type="ARBA" id="ARBA00004123"/>
    </source>
</evidence>
<evidence type="ECO:0000256" key="3">
    <source>
        <dbReference type="ARBA" id="ARBA00006120"/>
    </source>
</evidence>
<dbReference type="PROSITE" id="PS50102">
    <property type="entry name" value="RRM"/>
    <property type="match status" value="1"/>
</dbReference>
<dbReference type="EMBL" id="JAPWDV010000001">
    <property type="protein sequence ID" value="KAJ6222588.1"/>
    <property type="molecule type" value="Genomic_DNA"/>
</dbReference>
<evidence type="ECO:0000256" key="12">
    <source>
        <dbReference type="SAM" id="MobiDB-lite"/>
    </source>
</evidence>
<evidence type="ECO:0000256" key="2">
    <source>
        <dbReference type="ARBA" id="ARBA00004286"/>
    </source>
</evidence>
<evidence type="ECO:0000313" key="15">
    <source>
        <dbReference type="Proteomes" id="UP001142055"/>
    </source>
</evidence>
<dbReference type="OrthoDB" id="378874at2759"/>
<dbReference type="Proteomes" id="UP001142055">
    <property type="component" value="Chromosome 1"/>
</dbReference>
<dbReference type="InterPro" id="IPR012677">
    <property type="entry name" value="Nucleotide-bd_a/b_plait_sf"/>
</dbReference>
<comment type="subcellular location">
    <subcellularLocation>
        <location evidence="2">Chromosome</location>
    </subcellularLocation>
    <subcellularLocation>
        <location evidence="1">Nucleus</location>
    </subcellularLocation>
</comment>
<comment type="similarity">
    <text evidence="3">Belongs to the RRM NELF-E family.</text>
</comment>
<dbReference type="GO" id="GO:0034244">
    <property type="term" value="P:negative regulation of transcription elongation by RNA polymerase II"/>
    <property type="evidence" value="ECO:0007669"/>
    <property type="project" value="TreeGrafter"/>
</dbReference>
<evidence type="ECO:0000256" key="7">
    <source>
        <dbReference type="ARBA" id="ARBA00022884"/>
    </source>
</evidence>
<accession>A0A9Q0MA45</accession>
<evidence type="ECO:0000256" key="11">
    <source>
        <dbReference type="PROSITE-ProRule" id="PRU00176"/>
    </source>
</evidence>
<dbReference type="SMART" id="SM00360">
    <property type="entry name" value="RRM"/>
    <property type="match status" value="1"/>
</dbReference>
<keyword evidence="10" id="KW-0539">Nucleus</keyword>
<feature type="region of interest" description="Disordered" evidence="12">
    <location>
        <begin position="27"/>
        <end position="54"/>
    </location>
</feature>
<evidence type="ECO:0000256" key="5">
    <source>
        <dbReference type="ARBA" id="ARBA00022454"/>
    </source>
</evidence>
<proteinExistence type="inferred from homology"/>
<evidence type="ECO:0000259" key="13">
    <source>
        <dbReference type="PROSITE" id="PS50102"/>
    </source>
</evidence>
<dbReference type="GO" id="GO:0005694">
    <property type="term" value="C:chromosome"/>
    <property type="evidence" value="ECO:0007669"/>
    <property type="project" value="UniProtKB-SubCell"/>
</dbReference>
<name>A0A9Q0MA45_BLOTA</name>
<keyword evidence="7 11" id="KW-0694">RNA-binding</keyword>
<keyword evidence="5" id="KW-0158">Chromosome</keyword>
<reference evidence="14" key="1">
    <citation type="submission" date="2022-12" db="EMBL/GenBank/DDBJ databases">
        <title>Genome assemblies of Blomia tropicalis.</title>
        <authorList>
            <person name="Cui Y."/>
        </authorList>
    </citation>
    <scope>NUCLEOTIDE SEQUENCE</scope>
    <source>
        <tissue evidence="14">Adult mites</tissue>
    </source>
</reference>
<protein>
    <recommendedName>
        <fullName evidence="4">Negative elongation factor E</fullName>
    </recommendedName>
</protein>
<dbReference type="PANTHER" id="PTHR17250:SF0">
    <property type="entry name" value="NEGATIVE ELONGATION FACTOR E"/>
    <property type="match status" value="1"/>
</dbReference>
<keyword evidence="8" id="KW-0805">Transcription regulation</keyword>
<evidence type="ECO:0000313" key="14">
    <source>
        <dbReference type="EMBL" id="KAJ6222588.1"/>
    </source>
</evidence>
<evidence type="ECO:0000256" key="6">
    <source>
        <dbReference type="ARBA" id="ARBA00022491"/>
    </source>
</evidence>
<evidence type="ECO:0000256" key="10">
    <source>
        <dbReference type="ARBA" id="ARBA00023242"/>
    </source>
</evidence>
<feature type="compositionally biased region" description="Basic residues" evidence="12">
    <location>
        <begin position="86"/>
        <end position="96"/>
    </location>
</feature>
<dbReference type="InterPro" id="IPR033102">
    <property type="entry name" value="NELFE"/>
</dbReference>
<feature type="compositionally biased region" description="Basic and acidic residues" evidence="12">
    <location>
        <begin position="75"/>
        <end position="85"/>
    </location>
</feature>